<keyword evidence="3" id="KW-1185">Reference proteome</keyword>
<dbReference type="PANTHER" id="PTHR48029:SF1">
    <property type="entry name" value="NUCLEOLAR PROTEIN 8"/>
    <property type="match status" value="1"/>
</dbReference>
<sequence>MITLKREVNEEIKMDKISASEKKRIESLKHKKKIFRAKELAVQNALKNLDNNSNKNKIIFDDDDYINKIEQPKIEEKKKRRLDLFDDDDYDRNDDESVWDNSKFEINKHFTGESLRSNIILGNDERFKLDKRFIENDKESDKDITKDTKGDDDIDLQKEKELQLDILENILGVPINSKNKDTNKDVKFPKKGMIRYDPTENGHKEYEINIEKSETETKKVKKKKNKNNTDNLIENAPVEVSKDIYFSVSDSLSKSLKEGGSFSLLKTFGKEITNEKNDNSNILNMEPLKPPKTQVGFGSKNPFKYDSSDEERDRKEEYTNKKEHTNNLIVDTNKFFFDSNDVRFSEAENFFSKEHVSEDTFKELRQEVKQIVRSKIRKNMRKKQPWGYKKKIKKPS</sequence>
<protein>
    <submittedName>
        <fullName evidence="4">Probable RNA-binding protein CG14230</fullName>
    </submittedName>
</protein>
<evidence type="ECO:0000256" key="1">
    <source>
        <dbReference type="ARBA" id="ARBA00022884"/>
    </source>
</evidence>
<accession>A0A9B0F6M1</accession>
<evidence type="ECO:0000313" key="4">
    <source>
        <dbReference type="RefSeq" id="XP_003399197.2"/>
    </source>
</evidence>
<evidence type="ECO:0000313" key="3">
    <source>
        <dbReference type="Proteomes" id="UP000835206"/>
    </source>
</evidence>
<keyword evidence="1" id="KW-0694">RNA-binding</keyword>
<dbReference type="RefSeq" id="XP_003399197.2">
    <property type="nucleotide sequence ID" value="XM_003399149.4"/>
</dbReference>
<feature type="compositionally biased region" description="Basic and acidic residues" evidence="2">
    <location>
        <begin position="311"/>
        <end position="321"/>
    </location>
</feature>
<feature type="region of interest" description="Disordered" evidence="2">
    <location>
        <begin position="277"/>
        <end position="321"/>
    </location>
</feature>
<evidence type="ECO:0000256" key="2">
    <source>
        <dbReference type="SAM" id="MobiDB-lite"/>
    </source>
</evidence>
<reference evidence="4" key="1">
    <citation type="submission" date="2025-08" db="UniProtKB">
        <authorList>
            <consortium name="RefSeq"/>
        </authorList>
    </citation>
    <scope>IDENTIFICATION</scope>
</reference>
<name>A0A9B0F6M1_BOMTE</name>
<organism evidence="3 4">
    <name type="scientific">Bombus terrestris</name>
    <name type="common">Buff-tailed bumblebee</name>
    <name type="synonym">Apis terrestris</name>
    <dbReference type="NCBI Taxonomy" id="30195"/>
    <lineage>
        <taxon>Eukaryota</taxon>
        <taxon>Metazoa</taxon>
        <taxon>Ecdysozoa</taxon>
        <taxon>Arthropoda</taxon>
        <taxon>Hexapoda</taxon>
        <taxon>Insecta</taxon>
        <taxon>Pterygota</taxon>
        <taxon>Neoptera</taxon>
        <taxon>Endopterygota</taxon>
        <taxon>Hymenoptera</taxon>
        <taxon>Apocrita</taxon>
        <taxon>Aculeata</taxon>
        <taxon>Apoidea</taxon>
        <taxon>Anthophila</taxon>
        <taxon>Apidae</taxon>
        <taxon>Bombus</taxon>
        <taxon>Bombus</taxon>
    </lineage>
</organism>
<dbReference type="Proteomes" id="UP000835206">
    <property type="component" value="Chromosome 11"/>
</dbReference>
<dbReference type="KEGG" id="bter:100650122"/>
<dbReference type="PANTHER" id="PTHR48029">
    <property type="entry name" value="NUCLEOLAR PROTEIN 8"/>
    <property type="match status" value="1"/>
</dbReference>
<dbReference type="OrthoDB" id="21643at2759"/>
<gene>
    <name evidence="4" type="primary">LOC100650122</name>
</gene>
<dbReference type="AlphaFoldDB" id="A0A9B0F6M1"/>
<proteinExistence type="predicted"/>
<dbReference type="GeneID" id="100650122"/>
<dbReference type="GO" id="GO:0003723">
    <property type="term" value="F:RNA binding"/>
    <property type="evidence" value="ECO:0007669"/>
    <property type="project" value="UniProtKB-KW"/>
</dbReference>